<organism evidence="2 3">
    <name type="scientific">Rhodococcus ruber BKS 20-38</name>
    <dbReference type="NCBI Taxonomy" id="1278076"/>
    <lineage>
        <taxon>Bacteria</taxon>
        <taxon>Bacillati</taxon>
        <taxon>Actinomycetota</taxon>
        <taxon>Actinomycetes</taxon>
        <taxon>Mycobacteriales</taxon>
        <taxon>Nocardiaceae</taxon>
        <taxon>Rhodococcus</taxon>
    </lineage>
</organism>
<evidence type="ECO:0000313" key="2">
    <source>
        <dbReference type="EMBL" id="EME60706.1"/>
    </source>
</evidence>
<feature type="compositionally biased region" description="Low complexity" evidence="1">
    <location>
        <begin position="24"/>
        <end position="37"/>
    </location>
</feature>
<dbReference type="EMBL" id="AOEX01000061">
    <property type="protein sequence ID" value="EME60706.1"/>
    <property type="molecule type" value="Genomic_DNA"/>
</dbReference>
<feature type="compositionally biased region" description="Basic and acidic residues" evidence="1">
    <location>
        <begin position="61"/>
        <end position="83"/>
    </location>
</feature>
<gene>
    <name evidence="2" type="ORF">G352_19421</name>
</gene>
<feature type="region of interest" description="Disordered" evidence="1">
    <location>
        <begin position="1"/>
        <end position="83"/>
    </location>
</feature>
<dbReference type="AlphaFoldDB" id="M2XI68"/>
<keyword evidence="3" id="KW-1185">Reference proteome</keyword>
<evidence type="ECO:0000256" key="1">
    <source>
        <dbReference type="SAM" id="MobiDB-lite"/>
    </source>
</evidence>
<evidence type="ECO:0000313" key="3">
    <source>
        <dbReference type="Proteomes" id="UP000011731"/>
    </source>
</evidence>
<proteinExistence type="predicted"/>
<accession>M2XI68</accession>
<dbReference type="Proteomes" id="UP000011731">
    <property type="component" value="Unassembled WGS sequence"/>
</dbReference>
<protein>
    <submittedName>
        <fullName evidence="2">Uncharacterized protein</fullName>
    </submittedName>
</protein>
<name>M2XI68_9NOCA</name>
<sequence length="83" mass="8473">MGIVSDVDTHRAGAGHSRWSLVESSPPSGAGFAGSLGRSRTGPHEAVPPGCGERPPLGAGRVEDPGADRSDRSRPCRAGEEPT</sequence>
<comment type="caution">
    <text evidence="2">The sequence shown here is derived from an EMBL/GenBank/DDBJ whole genome shotgun (WGS) entry which is preliminary data.</text>
</comment>
<reference evidence="2 3" key="1">
    <citation type="journal article" date="2013" name="Genome Announc.">
        <title>Draft Genome Sequence of Rhodococcus ruber Strain BKS 20-38.</title>
        <authorList>
            <person name="Bala M."/>
            <person name="Kumar S."/>
            <person name="Raghava G.P."/>
            <person name="Mayilraj S."/>
        </authorList>
    </citation>
    <scope>NUCLEOTIDE SEQUENCE [LARGE SCALE GENOMIC DNA]</scope>
    <source>
        <strain evidence="2 3">BKS 20-38</strain>
    </source>
</reference>